<accession>A0A5N6NBT2</accession>
<feature type="binding site" evidence="6">
    <location>
        <position position="69"/>
    </location>
    <ligand>
        <name>ATP</name>
        <dbReference type="ChEBI" id="CHEBI:30616"/>
    </ligand>
</feature>
<dbReference type="InterPro" id="IPR000719">
    <property type="entry name" value="Prot_kinase_dom"/>
</dbReference>
<gene>
    <name evidence="8" type="ORF">E3N88_22917</name>
</gene>
<evidence type="ECO:0000256" key="2">
    <source>
        <dbReference type="ARBA" id="ARBA00022679"/>
    </source>
</evidence>
<dbReference type="AlphaFoldDB" id="A0A5N6NBT2"/>
<dbReference type="PANTHER" id="PTHR27003">
    <property type="entry name" value="OS07G0166700 PROTEIN"/>
    <property type="match status" value="1"/>
</dbReference>
<dbReference type="GO" id="GO:0005886">
    <property type="term" value="C:plasma membrane"/>
    <property type="evidence" value="ECO:0007669"/>
    <property type="project" value="TreeGrafter"/>
</dbReference>
<protein>
    <recommendedName>
        <fullName evidence="7">Protein kinase domain-containing protein</fullName>
    </recommendedName>
</protein>
<evidence type="ECO:0000313" key="8">
    <source>
        <dbReference type="EMBL" id="KAD4585316.1"/>
    </source>
</evidence>
<organism evidence="8 9">
    <name type="scientific">Mikania micrantha</name>
    <name type="common">bitter vine</name>
    <dbReference type="NCBI Taxonomy" id="192012"/>
    <lineage>
        <taxon>Eukaryota</taxon>
        <taxon>Viridiplantae</taxon>
        <taxon>Streptophyta</taxon>
        <taxon>Embryophyta</taxon>
        <taxon>Tracheophyta</taxon>
        <taxon>Spermatophyta</taxon>
        <taxon>Magnoliopsida</taxon>
        <taxon>eudicotyledons</taxon>
        <taxon>Gunneridae</taxon>
        <taxon>Pentapetalae</taxon>
        <taxon>asterids</taxon>
        <taxon>campanulids</taxon>
        <taxon>Asterales</taxon>
        <taxon>Asteraceae</taxon>
        <taxon>Asteroideae</taxon>
        <taxon>Heliantheae alliance</taxon>
        <taxon>Eupatorieae</taxon>
        <taxon>Mikania</taxon>
    </lineage>
</organism>
<dbReference type="GO" id="GO:0009506">
    <property type="term" value="C:plasmodesma"/>
    <property type="evidence" value="ECO:0007669"/>
    <property type="project" value="TreeGrafter"/>
</dbReference>
<dbReference type="InterPro" id="IPR001245">
    <property type="entry name" value="Ser-Thr/Tyr_kinase_cat_dom"/>
</dbReference>
<evidence type="ECO:0000256" key="4">
    <source>
        <dbReference type="ARBA" id="ARBA00022777"/>
    </source>
</evidence>
<keyword evidence="4" id="KW-0418">Kinase</keyword>
<comment type="caution">
    <text evidence="8">The sequence shown here is derived from an EMBL/GenBank/DDBJ whole genome shotgun (WGS) entry which is preliminary data.</text>
</comment>
<dbReference type="InterPro" id="IPR045272">
    <property type="entry name" value="ANXUR1/2-like"/>
</dbReference>
<evidence type="ECO:0000313" key="9">
    <source>
        <dbReference type="Proteomes" id="UP000326396"/>
    </source>
</evidence>
<dbReference type="InterPro" id="IPR011009">
    <property type="entry name" value="Kinase-like_dom_sf"/>
</dbReference>
<reference evidence="8 9" key="1">
    <citation type="submission" date="2019-05" db="EMBL/GenBank/DDBJ databases">
        <title>Mikania micrantha, genome provides insights into the molecular mechanism of rapid growth.</title>
        <authorList>
            <person name="Liu B."/>
        </authorList>
    </citation>
    <scope>NUCLEOTIDE SEQUENCE [LARGE SCALE GENOMIC DNA]</scope>
    <source>
        <strain evidence="8">NLD-2019</strain>
        <tissue evidence="8">Leaf</tissue>
    </source>
</reference>
<name>A0A5N6NBT2_9ASTR</name>
<evidence type="ECO:0000259" key="7">
    <source>
        <dbReference type="PROSITE" id="PS50011"/>
    </source>
</evidence>
<dbReference type="SUPFAM" id="SSF56112">
    <property type="entry name" value="Protein kinase-like (PK-like)"/>
    <property type="match status" value="2"/>
</dbReference>
<dbReference type="Proteomes" id="UP000326396">
    <property type="component" value="Linkage Group LG2"/>
</dbReference>
<dbReference type="Gene3D" id="3.30.200.20">
    <property type="entry name" value="Phosphorylase Kinase, domain 1"/>
    <property type="match status" value="1"/>
</dbReference>
<keyword evidence="2" id="KW-0808">Transferase</keyword>
<keyword evidence="1" id="KW-0723">Serine/threonine-protein kinase</keyword>
<keyword evidence="3 6" id="KW-0547">Nucleotide-binding</keyword>
<evidence type="ECO:0000256" key="1">
    <source>
        <dbReference type="ARBA" id="ARBA00022527"/>
    </source>
</evidence>
<evidence type="ECO:0000256" key="6">
    <source>
        <dbReference type="PROSITE-ProRule" id="PRU10141"/>
    </source>
</evidence>
<sequence>MSFAIGDGKKSEPSSSSSMQRSCHHFEFHEILIATENFDESLVIGSGGFGKVYKGNVTIGSNPVVAAIKRWDFMSNQGAAEFWAEVEMLSMLRHCNLVSLIGYLKWFQDTIKEGNLKRIIDLDIRGEISPKCLMEYVKLAESCFNDSPKQRPTMAEVVVGLESVMALQEKFNKSLQSAWRTIFGRIVKLFSFSSNREVSGNSNSFSLVRVDISIFACMCRILVKMEMASPIF</sequence>
<dbReference type="EMBL" id="SZYD01000012">
    <property type="protein sequence ID" value="KAD4585316.1"/>
    <property type="molecule type" value="Genomic_DNA"/>
</dbReference>
<dbReference type="GO" id="GO:0005524">
    <property type="term" value="F:ATP binding"/>
    <property type="evidence" value="ECO:0007669"/>
    <property type="project" value="UniProtKB-UniRule"/>
</dbReference>
<dbReference type="InterPro" id="IPR017441">
    <property type="entry name" value="Protein_kinase_ATP_BS"/>
</dbReference>
<keyword evidence="9" id="KW-1185">Reference proteome</keyword>
<dbReference type="PROSITE" id="PS00107">
    <property type="entry name" value="PROTEIN_KINASE_ATP"/>
    <property type="match status" value="1"/>
</dbReference>
<proteinExistence type="predicted"/>
<dbReference type="GO" id="GO:0004714">
    <property type="term" value="F:transmembrane receptor protein tyrosine kinase activity"/>
    <property type="evidence" value="ECO:0007669"/>
    <property type="project" value="InterPro"/>
</dbReference>
<dbReference type="GO" id="GO:0004674">
    <property type="term" value="F:protein serine/threonine kinase activity"/>
    <property type="evidence" value="ECO:0007669"/>
    <property type="project" value="UniProtKB-KW"/>
</dbReference>
<dbReference type="PROSITE" id="PS50011">
    <property type="entry name" value="PROTEIN_KINASE_DOM"/>
    <property type="match status" value="1"/>
</dbReference>
<feature type="domain" description="Protein kinase" evidence="7">
    <location>
        <begin position="38"/>
        <end position="232"/>
    </location>
</feature>
<dbReference type="PANTHER" id="PTHR27003:SF342">
    <property type="entry name" value="TYROSINE-PROTEIN KINASE, CSF-1_PDGF RECEPTOR FAMILY-RELATED"/>
    <property type="match status" value="1"/>
</dbReference>
<evidence type="ECO:0000256" key="5">
    <source>
        <dbReference type="ARBA" id="ARBA00022840"/>
    </source>
</evidence>
<keyword evidence="5 6" id="KW-0067">ATP-binding</keyword>
<dbReference type="Pfam" id="PF07714">
    <property type="entry name" value="PK_Tyr_Ser-Thr"/>
    <property type="match status" value="1"/>
</dbReference>
<dbReference type="FunFam" id="3.30.200.20:FF:000039">
    <property type="entry name" value="receptor-like protein kinase FERONIA"/>
    <property type="match status" value="1"/>
</dbReference>
<evidence type="ECO:0000256" key="3">
    <source>
        <dbReference type="ARBA" id="ARBA00022741"/>
    </source>
</evidence>
<dbReference type="OrthoDB" id="4062651at2759"/>